<dbReference type="Pfam" id="PF08386">
    <property type="entry name" value="Abhydrolase_4"/>
    <property type="match status" value="1"/>
</dbReference>
<dbReference type="STRING" id="910347.SAMN05421773_104271"/>
<organism evidence="6 7">
    <name type="scientific">Streptomyces aidingensis</name>
    <dbReference type="NCBI Taxonomy" id="910347"/>
    <lineage>
        <taxon>Bacteria</taxon>
        <taxon>Bacillati</taxon>
        <taxon>Actinomycetota</taxon>
        <taxon>Actinomycetes</taxon>
        <taxon>Kitasatosporales</taxon>
        <taxon>Streptomycetaceae</taxon>
        <taxon>Streptomyces</taxon>
    </lineage>
</organism>
<dbReference type="PANTHER" id="PTHR43248">
    <property type="entry name" value="2-SUCCINYL-6-HYDROXY-2,4-CYCLOHEXADIENE-1-CARBOXYLATE SYNTHASE"/>
    <property type="match status" value="1"/>
</dbReference>
<dbReference type="OrthoDB" id="4498590at2"/>
<evidence type="ECO:0000313" key="7">
    <source>
        <dbReference type="Proteomes" id="UP000199207"/>
    </source>
</evidence>
<reference evidence="6 7" key="1">
    <citation type="submission" date="2016-10" db="EMBL/GenBank/DDBJ databases">
        <authorList>
            <person name="de Groot N.N."/>
        </authorList>
    </citation>
    <scope>NUCLEOTIDE SEQUENCE [LARGE SCALE GENOMIC DNA]</scope>
    <source>
        <strain evidence="6 7">CGMCC 4.5739</strain>
    </source>
</reference>
<dbReference type="Proteomes" id="UP000199207">
    <property type="component" value="Unassembled WGS sequence"/>
</dbReference>
<keyword evidence="3" id="KW-0378">Hydrolase</keyword>
<evidence type="ECO:0000256" key="2">
    <source>
        <dbReference type="ARBA" id="ARBA00022729"/>
    </source>
</evidence>
<name>A0A1I1KJT9_9ACTN</name>
<dbReference type="RefSeq" id="WP_093838527.1">
    <property type="nucleotide sequence ID" value="NZ_FOLM01000004.1"/>
</dbReference>
<dbReference type="InterPro" id="IPR013595">
    <property type="entry name" value="Pept_S33_TAP-like_C"/>
</dbReference>
<gene>
    <name evidence="6" type="ORF">SAMN05421773_104271</name>
</gene>
<dbReference type="Gene3D" id="3.40.50.1820">
    <property type="entry name" value="alpha/beta hydrolase"/>
    <property type="match status" value="1"/>
</dbReference>
<keyword evidence="2 4" id="KW-0732">Signal</keyword>
<evidence type="ECO:0000313" key="6">
    <source>
        <dbReference type="EMBL" id="SFC61244.1"/>
    </source>
</evidence>
<sequence length="515" mass="53543">MATPHPAPRRRTATTLAALTALLLSGCSALGSERSEGPAASGPGTATAAPAVSESLRPYYEQELNWRPCDEPGFQCATLNVPLDYADIDPAEDLQLALSRRRAGSAEERIGSLLLNPGGPGASGIAFLQHGAAVAFPSEVRAAYDLVGFDPRGTGRSEPVACMDGADMDAFTATDRTPDTDAEIDSLLDAFTAFAESCQERSGRLLEHISTEESARDLDILRAVLDDERLHYYGASYGTLLGATYAGLFPGRAGRLVLDAAVDPSLSTYETDLQQAAGFETALTSFLASCTSPCPLAAPDSLTTLLAELDADPLPTNDPDRPLTESLALTGVAMALYSPSSWPQLTTALAAAIDDGDGAPLLALSDAYHDRGPDGSYGTLMYAFPAIACLDHPPALADPEAVQAALPDFTGASPTFGTDFAWSTLLCASWPVPSAHTPAPITAPDAPPILVLGTTRDPATPHAWAESLAAQLETGVLLTHDGDGHGAYPGTTCINDAVNTYLLTGTTPPPDTTCT</sequence>
<evidence type="ECO:0000256" key="1">
    <source>
        <dbReference type="ARBA" id="ARBA00010088"/>
    </source>
</evidence>
<dbReference type="EMBL" id="FOLM01000004">
    <property type="protein sequence ID" value="SFC61244.1"/>
    <property type="molecule type" value="Genomic_DNA"/>
</dbReference>
<feature type="chain" id="PRO_5039496754" evidence="4">
    <location>
        <begin position="32"/>
        <end position="515"/>
    </location>
</feature>
<dbReference type="GO" id="GO:0016787">
    <property type="term" value="F:hydrolase activity"/>
    <property type="evidence" value="ECO:0007669"/>
    <property type="project" value="UniProtKB-KW"/>
</dbReference>
<evidence type="ECO:0000256" key="3">
    <source>
        <dbReference type="ARBA" id="ARBA00022801"/>
    </source>
</evidence>
<dbReference type="InterPro" id="IPR051601">
    <property type="entry name" value="Serine_prot/Carboxylest_S33"/>
</dbReference>
<evidence type="ECO:0000256" key="4">
    <source>
        <dbReference type="SAM" id="SignalP"/>
    </source>
</evidence>
<dbReference type="PANTHER" id="PTHR43248:SF29">
    <property type="entry name" value="TRIPEPTIDYL AMINOPEPTIDASE"/>
    <property type="match status" value="1"/>
</dbReference>
<keyword evidence="7" id="KW-1185">Reference proteome</keyword>
<feature type="signal peptide" evidence="4">
    <location>
        <begin position="1"/>
        <end position="31"/>
    </location>
</feature>
<evidence type="ECO:0000259" key="5">
    <source>
        <dbReference type="Pfam" id="PF08386"/>
    </source>
</evidence>
<accession>A0A1I1KJT9</accession>
<dbReference type="InterPro" id="IPR029058">
    <property type="entry name" value="AB_hydrolase_fold"/>
</dbReference>
<feature type="domain" description="Peptidase S33 tripeptidyl aminopeptidase-like C-terminal" evidence="5">
    <location>
        <begin position="413"/>
        <end position="514"/>
    </location>
</feature>
<dbReference type="SUPFAM" id="SSF53474">
    <property type="entry name" value="alpha/beta-Hydrolases"/>
    <property type="match status" value="1"/>
</dbReference>
<protein>
    <submittedName>
        <fullName evidence="6">TAP-like protein</fullName>
    </submittedName>
</protein>
<proteinExistence type="inferred from homology"/>
<comment type="similarity">
    <text evidence="1">Belongs to the peptidase S33 family.</text>
</comment>
<dbReference type="AlphaFoldDB" id="A0A1I1KJT9"/>